<name>A0AAJ5BAB6_9BURK</name>
<dbReference type="KEGG" id="phs:C2L64_51825"/>
<evidence type="ECO:0008006" key="4">
    <source>
        <dbReference type="Google" id="ProtNLM"/>
    </source>
</evidence>
<feature type="region of interest" description="Disordered" evidence="1">
    <location>
        <begin position="74"/>
        <end position="94"/>
    </location>
</feature>
<dbReference type="EMBL" id="CP026109">
    <property type="protein sequence ID" value="AUT76622.1"/>
    <property type="molecule type" value="Genomic_DNA"/>
</dbReference>
<evidence type="ECO:0000256" key="1">
    <source>
        <dbReference type="SAM" id="MobiDB-lite"/>
    </source>
</evidence>
<evidence type="ECO:0000313" key="3">
    <source>
        <dbReference type="Proteomes" id="UP000236649"/>
    </source>
</evidence>
<protein>
    <recommendedName>
        <fullName evidence="4">Lipoprotein</fullName>
    </recommendedName>
</protein>
<dbReference type="RefSeq" id="WP_086916417.1">
    <property type="nucleotide sequence ID" value="NZ_CADFGJ010000060.1"/>
</dbReference>
<accession>A0AAJ5BAB6</accession>
<organism evidence="2 3">
    <name type="scientific">Paraburkholderia hospita</name>
    <dbReference type="NCBI Taxonomy" id="169430"/>
    <lineage>
        <taxon>Bacteria</taxon>
        <taxon>Pseudomonadati</taxon>
        <taxon>Pseudomonadota</taxon>
        <taxon>Betaproteobacteria</taxon>
        <taxon>Burkholderiales</taxon>
        <taxon>Burkholderiaceae</taxon>
        <taxon>Paraburkholderia</taxon>
    </lineage>
</organism>
<dbReference type="GeneID" id="71691887"/>
<evidence type="ECO:0000313" key="2">
    <source>
        <dbReference type="EMBL" id="AUT76622.1"/>
    </source>
</evidence>
<dbReference type="AlphaFoldDB" id="A0AAJ5BAB6"/>
<gene>
    <name evidence="2" type="ORF">C2L64_51825</name>
</gene>
<sequence length="94" mass="9449">MVKLIAVFGLVGVLSGCVAYPGYGYADSGYGAYGPEYVPAFGYGTVNIWGGGGWDHRHGHGDFHHGWRGHGGGNWGGGGRGGGGHGGHGGGHGR</sequence>
<dbReference type="PROSITE" id="PS51257">
    <property type="entry name" value="PROKAR_LIPOPROTEIN"/>
    <property type="match status" value="1"/>
</dbReference>
<dbReference type="Proteomes" id="UP000236649">
    <property type="component" value="Chromosome 5"/>
</dbReference>
<reference evidence="2 3" key="1">
    <citation type="submission" date="2018-01" db="EMBL/GenBank/DDBJ databases">
        <title>Species boundaries and ecological features among Paraburkholderia terrae DSMZ17804T, P. hospita DSMZ17164T and P. caribensis DSMZ13236T.</title>
        <authorList>
            <person name="Pratama A.A."/>
        </authorList>
    </citation>
    <scope>NUCLEOTIDE SEQUENCE [LARGE SCALE GENOMIC DNA]</scope>
    <source>
        <strain evidence="2 3">DSM 17164</strain>
    </source>
</reference>
<proteinExistence type="predicted"/>